<keyword evidence="4" id="KW-1185">Reference proteome</keyword>
<keyword evidence="1" id="KW-0812">Transmembrane</keyword>
<dbReference type="Proteomes" id="UP001529369">
    <property type="component" value="Unassembled WGS sequence"/>
</dbReference>
<evidence type="ECO:0000313" key="4">
    <source>
        <dbReference type="Proteomes" id="UP001529369"/>
    </source>
</evidence>
<name>A0ABT8A050_9PROT</name>
<feature type="transmembrane region" description="Helical" evidence="1">
    <location>
        <begin position="47"/>
        <end position="65"/>
    </location>
</feature>
<dbReference type="RefSeq" id="WP_290314830.1">
    <property type="nucleotide sequence ID" value="NZ_JAUFPN010000015.1"/>
</dbReference>
<evidence type="ECO:0008006" key="5">
    <source>
        <dbReference type="Google" id="ProtNLM"/>
    </source>
</evidence>
<evidence type="ECO:0000313" key="3">
    <source>
        <dbReference type="EMBL" id="MDN3563097.1"/>
    </source>
</evidence>
<keyword evidence="1" id="KW-1133">Transmembrane helix</keyword>
<feature type="transmembrane region" description="Helical" evidence="1">
    <location>
        <begin position="77"/>
        <end position="100"/>
    </location>
</feature>
<organism evidence="3 4">
    <name type="scientific">Paeniroseomonas aquatica</name>
    <dbReference type="NCBI Taxonomy" id="373043"/>
    <lineage>
        <taxon>Bacteria</taxon>
        <taxon>Pseudomonadati</taxon>
        <taxon>Pseudomonadota</taxon>
        <taxon>Alphaproteobacteria</taxon>
        <taxon>Acetobacterales</taxon>
        <taxon>Acetobacteraceae</taxon>
        <taxon>Paeniroseomonas</taxon>
    </lineage>
</organism>
<keyword evidence="1" id="KW-0472">Membrane</keyword>
<gene>
    <name evidence="3" type="ORF">QWZ14_01735</name>
</gene>
<accession>A0ABT8A050</accession>
<sequence length="121" mass="12253">MRIRKLAAAALLATTALGSAAQAQGIFEQMGRAGTSAGNAADLIVPAIAYGLGAFLLIVGGWNIYKHFRRDGRQEGGLGLAAGAFIGGFLILGMSAWAGLGTNTMTAAAPSVKNGTTALRF</sequence>
<feature type="chain" id="PRO_5045801829" description="DUF4134 domain-containing protein" evidence="2">
    <location>
        <begin position="24"/>
        <end position="121"/>
    </location>
</feature>
<keyword evidence="2" id="KW-0732">Signal</keyword>
<comment type="caution">
    <text evidence="3">The sequence shown here is derived from an EMBL/GenBank/DDBJ whole genome shotgun (WGS) entry which is preliminary data.</text>
</comment>
<proteinExistence type="predicted"/>
<reference evidence="4" key="1">
    <citation type="journal article" date="2019" name="Int. J. Syst. Evol. Microbiol.">
        <title>The Global Catalogue of Microorganisms (GCM) 10K type strain sequencing project: providing services to taxonomists for standard genome sequencing and annotation.</title>
        <authorList>
            <consortium name="The Broad Institute Genomics Platform"/>
            <consortium name="The Broad Institute Genome Sequencing Center for Infectious Disease"/>
            <person name="Wu L."/>
            <person name="Ma J."/>
        </authorList>
    </citation>
    <scope>NUCLEOTIDE SEQUENCE [LARGE SCALE GENOMIC DNA]</scope>
    <source>
        <strain evidence="4">CECT 7131</strain>
    </source>
</reference>
<protein>
    <recommendedName>
        <fullName evidence="5">DUF4134 domain-containing protein</fullName>
    </recommendedName>
</protein>
<evidence type="ECO:0000256" key="2">
    <source>
        <dbReference type="SAM" id="SignalP"/>
    </source>
</evidence>
<evidence type="ECO:0000256" key="1">
    <source>
        <dbReference type="SAM" id="Phobius"/>
    </source>
</evidence>
<feature type="signal peptide" evidence="2">
    <location>
        <begin position="1"/>
        <end position="23"/>
    </location>
</feature>
<dbReference type="EMBL" id="JAUFPN010000015">
    <property type="protein sequence ID" value="MDN3563097.1"/>
    <property type="molecule type" value="Genomic_DNA"/>
</dbReference>